<dbReference type="SUPFAM" id="SSF75005">
    <property type="entry name" value="Arabinanase/levansucrase/invertase"/>
    <property type="match status" value="1"/>
</dbReference>
<dbReference type="InterPro" id="IPR023296">
    <property type="entry name" value="Glyco_hydro_beta-prop_sf"/>
</dbReference>
<keyword evidence="4 5" id="KW-0326">Glycosidase</keyword>
<comment type="similarity">
    <text evidence="1 5">Belongs to the glycosyl hydrolase 43 family.</text>
</comment>
<dbReference type="PANTHER" id="PTHR43817">
    <property type="entry name" value="GLYCOSYL HYDROLASE"/>
    <property type="match status" value="1"/>
</dbReference>
<name>A0ABT3DND9_9BACI</name>
<dbReference type="PIRSF" id="PIRSF025414">
    <property type="entry name" value="Alpha-L-arabinofuranosidase"/>
    <property type="match status" value="1"/>
</dbReference>
<evidence type="ECO:0000256" key="5">
    <source>
        <dbReference type="RuleBase" id="RU361187"/>
    </source>
</evidence>
<keyword evidence="3 5" id="KW-0378">Hydrolase</keyword>
<dbReference type="CDD" id="cd18820">
    <property type="entry name" value="GH43_LbAraf43-like"/>
    <property type="match status" value="1"/>
</dbReference>
<gene>
    <name evidence="6" type="ORF">OIH86_23315</name>
</gene>
<dbReference type="GO" id="GO:0016787">
    <property type="term" value="F:hydrolase activity"/>
    <property type="evidence" value="ECO:0007669"/>
    <property type="project" value="UniProtKB-KW"/>
</dbReference>
<evidence type="ECO:0000256" key="3">
    <source>
        <dbReference type="ARBA" id="ARBA00022801"/>
    </source>
</evidence>
<dbReference type="PANTHER" id="PTHR43817:SF1">
    <property type="entry name" value="HYDROLASE, FAMILY 43, PUTATIVE (AFU_ORTHOLOGUE AFUA_3G01660)-RELATED"/>
    <property type="match status" value="1"/>
</dbReference>
<evidence type="ECO:0000313" key="7">
    <source>
        <dbReference type="Proteomes" id="UP001526147"/>
    </source>
</evidence>
<dbReference type="Gene3D" id="2.115.10.20">
    <property type="entry name" value="Glycosyl hydrolase domain, family 43"/>
    <property type="match status" value="1"/>
</dbReference>
<proteinExistence type="inferred from homology"/>
<sequence length="332" mass="37584">MEKNNQNQSEAELGEMFLNPLLESGPDPYICKHFDGNYYFTATTRTHIALRKSATITGISTAERKIIWVPPAEGPYSKNIWAPEIHYIHNKWFIYFTANDGGGDDTRRIYVLENSSENPLEGEWNFIGAVNTELPGLDGTVLQHHNQLYFLYAGYGYFPDYGSALYIAKMKNPWTLEGENILLSAPTAEWEKQGGMAINEGPIFLKRNGKLFLIYSASATWSDDYCLGMLSVNESDDVMDPAAWVKYTEPVFAKDIKNRVFSPGHNSFTQSPDGTEDWIVYHAFSFSEAEGDHRNGKLRNPRIQKFHWNQDGTPNFGIPLPAYTPIKKPSGE</sequence>
<keyword evidence="2" id="KW-0732">Signal</keyword>
<accession>A0ABT3DND9</accession>
<dbReference type="Pfam" id="PF04616">
    <property type="entry name" value="Glyco_hydro_43"/>
    <property type="match status" value="1"/>
</dbReference>
<evidence type="ECO:0000313" key="6">
    <source>
        <dbReference type="EMBL" id="MCV9888585.1"/>
    </source>
</evidence>
<keyword evidence="7" id="KW-1185">Reference proteome</keyword>
<reference evidence="6 7" key="1">
    <citation type="submission" date="2022-10" db="EMBL/GenBank/DDBJ databases">
        <title>Draft genome assembly of moderately radiation resistant bacterium Metabacillus halosaccharovorans.</title>
        <authorList>
            <person name="Pal S."/>
            <person name="Gopinathan A."/>
        </authorList>
    </citation>
    <scope>NUCLEOTIDE SEQUENCE [LARGE SCALE GENOMIC DNA]</scope>
    <source>
        <strain evidence="6 7">VITHBRA001</strain>
    </source>
</reference>
<dbReference type="Proteomes" id="UP001526147">
    <property type="component" value="Unassembled WGS sequence"/>
</dbReference>
<dbReference type="InterPro" id="IPR006710">
    <property type="entry name" value="Glyco_hydro_43"/>
</dbReference>
<dbReference type="RefSeq" id="WP_264144654.1">
    <property type="nucleotide sequence ID" value="NZ_JAOYEY010000051.1"/>
</dbReference>
<comment type="caution">
    <text evidence="6">The sequence shown here is derived from an EMBL/GenBank/DDBJ whole genome shotgun (WGS) entry which is preliminary data.</text>
</comment>
<dbReference type="EMBL" id="JAOYEY010000051">
    <property type="protein sequence ID" value="MCV9888585.1"/>
    <property type="molecule type" value="Genomic_DNA"/>
</dbReference>
<evidence type="ECO:0000256" key="1">
    <source>
        <dbReference type="ARBA" id="ARBA00009865"/>
    </source>
</evidence>
<evidence type="ECO:0000256" key="4">
    <source>
        <dbReference type="ARBA" id="ARBA00023295"/>
    </source>
</evidence>
<dbReference type="InterPro" id="IPR016828">
    <property type="entry name" value="Alpha-L-arabinofuranosidase"/>
</dbReference>
<organism evidence="6 7">
    <name type="scientific">Metabacillus halosaccharovorans</name>
    <dbReference type="NCBI Taxonomy" id="930124"/>
    <lineage>
        <taxon>Bacteria</taxon>
        <taxon>Bacillati</taxon>
        <taxon>Bacillota</taxon>
        <taxon>Bacilli</taxon>
        <taxon>Bacillales</taxon>
        <taxon>Bacillaceae</taxon>
        <taxon>Metabacillus</taxon>
    </lineage>
</organism>
<protein>
    <submittedName>
        <fullName evidence="6">Glycoside hydrolase family 43 protein</fullName>
    </submittedName>
</protein>
<evidence type="ECO:0000256" key="2">
    <source>
        <dbReference type="ARBA" id="ARBA00022729"/>
    </source>
</evidence>